<comment type="similarity">
    <text evidence="3 5">Belongs to the trehalose phosphatase family.</text>
</comment>
<dbReference type="InterPro" id="IPR023214">
    <property type="entry name" value="HAD_sf"/>
</dbReference>
<proteinExistence type="inferred from homology"/>
<evidence type="ECO:0000313" key="7">
    <source>
        <dbReference type="EMBL" id="SSX34148.1"/>
    </source>
</evidence>
<dbReference type="Gene3D" id="3.30.70.1020">
    <property type="entry name" value="Trehalose-6-phosphate phosphatase related protein, domain 2"/>
    <property type="match status" value="1"/>
</dbReference>
<comment type="cofactor">
    <cofactor evidence="5">
        <name>a divalent metal cation</name>
        <dbReference type="ChEBI" id="CHEBI:60240"/>
    </cofactor>
</comment>
<comment type="catalytic activity">
    <reaction evidence="1 5">
        <text>alpha,alpha-trehalose 6-phosphate + H2O = alpha,alpha-trehalose + phosphate</text>
        <dbReference type="Rhea" id="RHEA:23420"/>
        <dbReference type="ChEBI" id="CHEBI:15377"/>
        <dbReference type="ChEBI" id="CHEBI:16551"/>
        <dbReference type="ChEBI" id="CHEBI:43474"/>
        <dbReference type="ChEBI" id="CHEBI:58429"/>
        <dbReference type="EC" id="3.1.3.12"/>
    </reaction>
</comment>
<dbReference type="GO" id="GO:0004805">
    <property type="term" value="F:trehalose-phosphatase activity"/>
    <property type="evidence" value="ECO:0007669"/>
    <property type="project" value="UniProtKB-EC"/>
</dbReference>
<gene>
    <name evidence="6" type="primary">CSON007536</name>
</gene>
<dbReference type="InterPro" id="IPR003337">
    <property type="entry name" value="Trehalose_PPase"/>
</dbReference>
<name>A0A336LAA9_CULSO</name>
<comment type="pathway">
    <text evidence="2 5">Glycan biosynthesis; trehalose biosynthesis.</text>
</comment>
<keyword evidence="4 5" id="KW-0378">Hydrolase</keyword>
<dbReference type="UniPathway" id="UPA00299"/>
<dbReference type="Gene3D" id="3.40.50.1000">
    <property type="entry name" value="HAD superfamily/HAD-like"/>
    <property type="match status" value="1"/>
</dbReference>
<dbReference type="SUPFAM" id="SSF56784">
    <property type="entry name" value="HAD-like"/>
    <property type="match status" value="1"/>
</dbReference>
<evidence type="ECO:0000313" key="6">
    <source>
        <dbReference type="EMBL" id="SSX14756.1"/>
    </source>
</evidence>
<dbReference type="GO" id="GO:0005992">
    <property type="term" value="P:trehalose biosynthetic process"/>
    <property type="evidence" value="ECO:0007669"/>
    <property type="project" value="UniProtKB-UniPathway"/>
</dbReference>
<protein>
    <recommendedName>
        <fullName evidence="5">Trehalose 6-phosphate phosphatase</fullName>
        <ecNumber evidence="5">3.1.3.12</ecNumber>
    </recommendedName>
</protein>
<reference evidence="6" key="1">
    <citation type="submission" date="2018-04" db="EMBL/GenBank/DDBJ databases">
        <authorList>
            <person name="Go L.Y."/>
            <person name="Mitchell J.A."/>
        </authorList>
    </citation>
    <scope>NUCLEOTIDE SEQUENCE</scope>
    <source>
        <tissue evidence="6">Whole organism</tissue>
    </source>
</reference>
<dbReference type="EMBL" id="UFQS01002854">
    <property type="protein sequence ID" value="SSX14756.1"/>
    <property type="molecule type" value="Genomic_DNA"/>
</dbReference>
<reference evidence="7" key="2">
    <citation type="submission" date="2018-07" db="EMBL/GenBank/DDBJ databases">
        <authorList>
            <person name="Quirk P.G."/>
            <person name="Krulwich T.A."/>
        </authorList>
    </citation>
    <scope>NUCLEOTIDE SEQUENCE</scope>
</reference>
<accession>A0A336LAA9</accession>
<dbReference type="NCBIfam" id="TIGR00685">
    <property type="entry name" value="T6PP"/>
    <property type="match status" value="1"/>
</dbReference>
<dbReference type="PANTHER" id="PTHR43768">
    <property type="entry name" value="TREHALOSE 6-PHOSPHATE PHOSPHATASE"/>
    <property type="match status" value="1"/>
</dbReference>
<dbReference type="EC" id="3.1.3.12" evidence="5"/>
<dbReference type="VEuPathDB" id="VectorBase:CSON007536"/>
<evidence type="ECO:0000256" key="3">
    <source>
        <dbReference type="ARBA" id="ARBA00008770"/>
    </source>
</evidence>
<dbReference type="EMBL" id="UFQT01002854">
    <property type="protein sequence ID" value="SSX34148.1"/>
    <property type="molecule type" value="Genomic_DNA"/>
</dbReference>
<evidence type="ECO:0000256" key="1">
    <source>
        <dbReference type="ARBA" id="ARBA00000500"/>
    </source>
</evidence>
<evidence type="ECO:0000256" key="4">
    <source>
        <dbReference type="ARBA" id="ARBA00022801"/>
    </source>
</evidence>
<dbReference type="Pfam" id="PF02358">
    <property type="entry name" value="Trehalose_PPase"/>
    <property type="match status" value="1"/>
</dbReference>
<dbReference type="InterPro" id="IPR044651">
    <property type="entry name" value="OTSB-like"/>
</dbReference>
<comment type="function">
    <text evidence="5">Removes the phosphate from trehalose 6-phosphate to produce free trehalose.</text>
</comment>
<organism evidence="6">
    <name type="scientific">Culicoides sonorensis</name>
    <name type="common">Biting midge</name>
    <dbReference type="NCBI Taxonomy" id="179676"/>
    <lineage>
        <taxon>Eukaryota</taxon>
        <taxon>Metazoa</taxon>
        <taxon>Ecdysozoa</taxon>
        <taxon>Arthropoda</taxon>
        <taxon>Hexapoda</taxon>
        <taxon>Insecta</taxon>
        <taxon>Pterygota</taxon>
        <taxon>Neoptera</taxon>
        <taxon>Endopterygota</taxon>
        <taxon>Diptera</taxon>
        <taxon>Nematocera</taxon>
        <taxon>Chironomoidea</taxon>
        <taxon>Ceratopogonidae</taxon>
        <taxon>Ceratopogoninae</taxon>
        <taxon>Culicoides</taxon>
        <taxon>Monoculicoides</taxon>
    </lineage>
</organism>
<dbReference type="InterPro" id="IPR036412">
    <property type="entry name" value="HAD-like_sf"/>
</dbReference>
<dbReference type="AlphaFoldDB" id="A0A336LAA9"/>
<dbReference type="InterPro" id="IPR006379">
    <property type="entry name" value="HAD-SF_hydro_IIB"/>
</dbReference>
<dbReference type="PANTHER" id="PTHR43768:SF3">
    <property type="entry name" value="TREHALOSE 6-PHOSPHATE PHOSPHATASE"/>
    <property type="match status" value="1"/>
</dbReference>
<evidence type="ECO:0000256" key="5">
    <source>
        <dbReference type="RuleBase" id="RU361117"/>
    </source>
</evidence>
<evidence type="ECO:0000256" key="2">
    <source>
        <dbReference type="ARBA" id="ARBA00005199"/>
    </source>
</evidence>
<dbReference type="NCBIfam" id="TIGR01484">
    <property type="entry name" value="HAD-SF-IIB"/>
    <property type="match status" value="1"/>
</dbReference>
<sequence>MNGYSNGNKLLTDFDSNQILWHEKENGKTLVLLLDYDGTLAVIQPNPDNTRMVPDTKHTLEEICKKKNVFVSIITGRCVKDIKEKVGIESIIYAGNHGFEIMYPNGETHNQEISAEHAESYKNILAELEPLAKNGAWIEDKIFSMTFHYEEVPEELQADLDKNAREIIKKYGFKPTGGHLIVETRPPINWHKGFAAKYLLERHFGQDWREKVNVVFMGDDSSDEDIMKALNGHAVTFRVSKNPDLVTDATYLIKSPSEVNQILHKIKECLDSYDKNNNENETQSE</sequence>